<accession>A0A1H8UT04</accession>
<protein>
    <recommendedName>
        <fullName evidence="7">S-adenosyl-l-methionine hydroxide adenosyltransferase</fullName>
    </recommendedName>
</protein>
<dbReference type="Proteomes" id="UP000199657">
    <property type="component" value="Unassembled WGS sequence"/>
</dbReference>
<proteinExistence type="inferred from homology"/>
<dbReference type="EMBL" id="FOEG01000008">
    <property type="protein sequence ID" value="SEP06256.1"/>
    <property type="molecule type" value="Genomic_DNA"/>
</dbReference>
<dbReference type="Gene3D" id="2.40.30.90">
    <property type="entry name" value="Bacterial fluorinating enzyme like"/>
    <property type="match status" value="1"/>
</dbReference>
<evidence type="ECO:0000256" key="2">
    <source>
        <dbReference type="ARBA" id="ARBA00024035"/>
    </source>
</evidence>
<dbReference type="RefSeq" id="WP_091645260.1">
    <property type="nucleotide sequence ID" value="NZ_FOEG01000008.1"/>
</dbReference>
<dbReference type="SUPFAM" id="SSF101852">
    <property type="entry name" value="Bacterial fluorinating enzyme, C-terminal domain"/>
    <property type="match status" value="1"/>
</dbReference>
<keyword evidence="1" id="KW-0949">S-adenosyl-L-methionine</keyword>
<reference evidence="5 6" key="1">
    <citation type="submission" date="2016-10" db="EMBL/GenBank/DDBJ databases">
        <authorList>
            <person name="de Groot N.N."/>
        </authorList>
    </citation>
    <scope>NUCLEOTIDE SEQUENCE [LARGE SCALE GENOMIC DNA]</scope>
    <source>
        <strain evidence="5 6">CGMCC 1.6291</strain>
    </source>
</reference>
<keyword evidence="6" id="KW-1185">Reference proteome</keyword>
<evidence type="ECO:0000256" key="1">
    <source>
        <dbReference type="ARBA" id="ARBA00022691"/>
    </source>
</evidence>
<organism evidence="5 6">
    <name type="scientific">Aquisalimonas asiatica</name>
    <dbReference type="NCBI Taxonomy" id="406100"/>
    <lineage>
        <taxon>Bacteria</taxon>
        <taxon>Pseudomonadati</taxon>
        <taxon>Pseudomonadota</taxon>
        <taxon>Gammaproteobacteria</taxon>
        <taxon>Chromatiales</taxon>
        <taxon>Ectothiorhodospiraceae</taxon>
        <taxon>Aquisalimonas</taxon>
    </lineage>
</organism>
<dbReference type="Pfam" id="PF20257">
    <property type="entry name" value="SAM_HAT_C"/>
    <property type="match status" value="1"/>
</dbReference>
<evidence type="ECO:0000259" key="4">
    <source>
        <dbReference type="Pfam" id="PF20257"/>
    </source>
</evidence>
<dbReference type="PANTHER" id="PTHR35092">
    <property type="entry name" value="CHLORINASE MJ1651"/>
    <property type="match status" value="1"/>
</dbReference>
<sequence>MFVLFTDFGLNGPYVGQLKAALLRGLPNQPVVDLLHDAPSMDPRAAAYLLEPFTRGLPEEAITLGVVDPGVGTDRPGCVVEADGRWFVGPMNGLFEFVVRRASEWAAWSLVPSGGPVAPTFHGRDVFAPAALALMRGDRSVLGGVLEERPGEDWPDDVPRILYVDAYGNAMSGIRGSMLSDGAIVEAGGKRFRGASTFGDVELGKPFWYRNSSGLVEIAVNGDSAADVLGLEAGSRVRLIRP</sequence>
<feature type="domain" description="S-adenosyl-l-methionine hydroxide adenosyltransferase N-terminal" evidence="3">
    <location>
        <begin position="3"/>
        <end position="138"/>
    </location>
</feature>
<dbReference type="InterPro" id="IPR023227">
    <property type="entry name" value="SAM_OH_AdoTrfase_C_sf"/>
</dbReference>
<evidence type="ECO:0008006" key="7">
    <source>
        <dbReference type="Google" id="ProtNLM"/>
    </source>
</evidence>
<feature type="domain" description="S-adenosyl-l-methionine hydroxide adenosyltransferase C-terminal" evidence="4">
    <location>
        <begin position="160"/>
        <end position="238"/>
    </location>
</feature>
<evidence type="ECO:0000313" key="5">
    <source>
        <dbReference type="EMBL" id="SEP06256.1"/>
    </source>
</evidence>
<dbReference type="Pfam" id="PF01887">
    <property type="entry name" value="SAM_HAT_N"/>
    <property type="match status" value="1"/>
</dbReference>
<evidence type="ECO:0000259" key="3">
    <source>
        <dbReference type="Pfam" id="PF01887"/>
    </source>
</evidence>
<dbReference type="InterPro" id="IPR002747">
    <property type="entry name" value="SAM_OH_AdoTrfase"/>
</dbReference>
<dbReference type="AlphaFoldDB" id="A0A1H8UT04"/>
<dbReference type="PANTHER" id="PTHR35092:SF1">
    <property type="entry name" value="CHLORINASE MJ1651"/>
    <property type="match status" value="1"/>
</dbReference>
<comment type="similarity">
    <text evidence="2">Belongs to the SAM hydrolase / SAM-dependent halogenase family.</text>
</comment>
<dbReference type="SUPFAM" id="SSF102522">
    <property type="entry name" value="Bacterial fluorinating enzyme, N-terminal domain"/>
    <property type="match status" value="1"/>
</dbReference>
<dbReference type="OrthoDB" id="9792195at2"/>
<dbReference type="PIRSF" id="PIRSF006779">
    <property type="entry name" value="UCP006779"/>
    <property type="match status" value="1"/>
</dbReference>
<name>A0A1H8UT04_9GAMM</name>
<gene>
    <name evidence="5" type="ORF">SAMN04488052_10830</name>
</gene>
<dbReference type="InterPro" id="IPR023228">
    <property type="entry name" value="SAM_OH_AdoTrfase_N_sf"/>
</dbReference>
<dbReference type="InterPro" id="IPR046469">
    <property type="entry name" value="SAM_HAT_N"/>
</dbReference>
<evidence type="ECO:0000313" key="6">
    <source>
        <dbReference type="Proteomes" id="UP000199657"/>
    </source>
</evidence>
<dbReference type="Gene3D" id="3.40.50.10790">
    <property type="entry name" value="S-adenosyl-l-methionine hydroxide adenosyltransferase, N-terminal"/>
    <property type="match status" value="1"/>
</dbReference>
<dbReference type="InterPro" id="IPR046470">
    <property type="entry name" value="SAM_HAT_C"/>
</dbReference>
<dbReference type="STRING" id="406100.SAMN04488052_10830"/>